<dbReference type="SFLD" id="SFLDG01132">
    <property type="entry name" value="C1.5.3:_5'-Nucleotidase_Like"/>
    <property type="match status" value="1"/>
</dbReference>
<dbReference type="PANTHER" id="PTHR12725">
    <property type="entry name" value="HALOACID DEHALOGENASE-LIKE HYDROLASE"/>
    <property type="match status" value="1"/>
</dbReference>
<dbReference type="AlphaFoldDB" id="A0A917BP10"/>
<comment type="caution">
    <text evidence="1">The sequence shown here is derived from an EMBL/GenBank/DDBJ whole genome shotgun (WGS) entry which is preliminary data.</text>
</comment>
<protein>
    <submittedName>
        <fullName evidence="1">Pyrimidine 5'-nucleotidase</fullName>
    </submittedName>
</protein>
<dbReference type="InterPro" id="IPR010237">
    <property type="entry name" value="Pyr-5-nucltdase"/>
</dbReference>
<gene>
    <name evidence="1" type="ORF">GCM10011332_03700</name>
</gene>
<dbReference type="SFLD" id="SFLDS00003">
    <property type="entry name" value="Haloacid_Dehalogenase"/>
    <property type="match status" value="1"/>
</dbReference>
<reference evidence="1" key="1">
    <citation type="journal article" date="2014" name="Int. J. Syst. Evol. Microbiol.">
        <title>Complete genome sequence of Corynebacterium casei LMG S-19264T (=DSM 44701T), isolated from a smear-ripened cheese.</title>
        <authorList>
            <consortium name="US DOE Joint Genome Institute (JGI-PGF)"/>
            <person name="Walter F."/>
            <person name="Albersmeier A."/>
            <person name="Kalinowski J."/>
            <person name="Ruckert C."/>
        </authorList>
    </citation>
    <scope>NUCLEOTIDE SEQUENCE</scope>
    <source>
        <strain evidence="1">CGMCC 1.15254</strain>
    </source>
</reference>
<dbReference type="EMBL" id="BMHV01000002">
    <property type="protein sequence ID" value="GGF53621.1"/>
    <property type="molecule type" value="Genomic_DNA"/>
</dbReference>
<name>A0A917BP10_9PROT</name>
<dbReference type="InterPro" id="IPR023214">
    <property type="entry name" value="HAD_sf"/>
</dbReference>
<dbReference type="InterPro" id="IPR006439">
    <property type="entry name" value="HAD-SF_hydro_IA"/>
</dbReference>
<organism evidence="1 2">
    <name type="scientific">Terasakiella brassicae</name>
    <dbReference type="NCBI Taxonomy" id="1634917"/>
    <lineage>
        <taxon>Bacteria</taxon>
        <taxon>Pseudomonadati</taxon>
        <taxon>Pseudomonadota</taxon>
        <taxon>Alphaproteobacteria</taxon>
        <taxon>Rhodospirillales</taxon>
        <taxon>Terasakiellaceae</taxon>
        <taxon>Terasakiella</taxon>
    </lineage>
</organism>
<dbReference type="Gene3D" id="1.10.150.450">
    <property type="match status" value="1"/>
</dbReference>
<dbReference type="Pfam" id="PF00702">
    <property type="entry name" value="Hydrolase"/>
    <property type="match status" value="1"/>
</dbReference>
<sequence length="218" mass="24536">MIMNDKISAWVFDLDNTLYPASANVFAQVDVKMREYVAQFLKIDQDEAHRIQKSYFREYGTTLRGMMTHHGMDPSPFLNYVHNIDVDMVAPSPALSDVLGELSGKKYIFTNASTGHAERILARLGIAQHFDGIFDIVDAGYQPKPNPEIYDLFVEKFQVDPQTSIMVEDIARNLAPAAALGMQCLWIKTDTKWGKDGAGEPYVHYETDDLVAWLQGAV</sequence>
<reference evidence="1" key="2">
    <citation type="submission" date="2020-09" db="EMBL/GenBank/DDBJ databases">
        <authorList>
            <person name="Sun Q."/>
            <person name="Zhou Y."/>
        </authorList>
    </citation>
    <scope>NUCLEOTIDE SEQUENCE</scope>
    <source>
        <strain evidence="1">CGMCC 1.15254</strain>
    </source>
</reference>
<evidence type="ECO:0000313" key="1">
    <source>
        <dbReference type="EMBL" id="GGF53621.1"/>
    </source>
</evidence>
<evidence type="ECO:0000313" key="2">
    <source>
        <dbReference type="Proteomes" id="UP000632498"/>
    </source>
</evidence>
<dbReference type="PANTHER" id="PTHR12725:SF117">
    <property type="entry name" value="HALOACID DEHALOGENASE-LIKE HYDROLASE"/>
    <property type="match status" value="1"/>
</dbReference>
<keyword evidence="2" id="KW-1185">Reference proteome</keyword>
<dbReference type="NCBIfam" id="TIGR01509">
    <property type="entry name" value="HAD-SF-IA-v3"/>
    <property type="match status" value="1"/>
</dbReference>
<dbReference type="Proteomes" id="UP000632498">
    <property type="component" value="Unassembled WGS sequence"/>
</dbReference>
<proteinExistence type="predicted"/>
<dbReference type="SFLD" id="SFLDG01129">
    <property type="entry name" value="C1.5:_HAD__Beta-PGM__Phosphata"/>
    <property type="match status" value="1"/>
</dbReference>
<dbReference type="InterPro" id="IPR036412">
    <property type="entry name" value="HAD-like_sf"/>
</dbReference>
<dbReference type="Gene3D" id="3.40.50.1000">
    <property type="entry name" value="HAD superfamily/HAD-like"/>
    <property type="match status" value="1"/>
</dbReference>
<dbReference type="NCBIfam" id="TIGR01993">
    <property type="entry name" value="Pyr-5-nucltdase"/>
    <property type="match status" value="1"/>
</dbReference>
<dbReference type="SUPFAM" id="SSF56784">
    <property type="entry name" value="HAD-like"/>
    <property type="match status" value="1"/>
</dbReference>
<accession>A0A917BP10</accession>